<keyword evidence="2" id="KW-0812">Transmembrane</keyword>
<dbReference type="Gene3D" id="1.25.40.10">
    <property type="entry name" value="Tetratricopeptide repeat domain"/>
    <property type="match status" value="1"/>
</dbReference>
<dbReference type="InterPro" id="IPR011990">
    <property type="entry name" value="TPR-like_helical_dom_sf"/>
</dbReference>
<keyword evidence="4" id="KW-1185">Reference proteome</keyword>
<dbReference type="EMBL" id="FQXJ01000003">
    <property type="protein sequence ID" value="SHH18103.1"/>
    <property type="molecule type" value="Genomic_DNA"/>
</dbReference>
<accession>A0A1M5QX18</accession>
<organism evidence="3 4">
    <name type="scientific">Desulfosporosinus lacus DSM 15449</name>
    <dbReference type="NCBI Taxonomy" id="1121420"/>
    <lineage>
        <taxon>Bacteria</taxon>
        <taxon>Bacillati</taxon>
        <taxon>Bacillota</taxon>
        <taxon>Clostridia</taxon>
        <taxon>Eubacteriales</taxon>
        <taxon>Desulfitobacteriaceae</taxon>
        <taxon>Desulfosporosinus</taxon>
    </lineage>
</organism>
<keyword evidence="1" id="KW-0802">TPR repeat</keyword>
<protein>
    <submittedName>
        <fullName evidence="3">TPR repeat-containing protein</fullName>
    </submittedName>
</protein>
<feature type="transmembrane region" description="Helical" evidence="2">
    <location>
        <begin position="12"/>
        <end position="31"/>
    </location>
</feature>
<evidence type="ECO:0000256" key="1">
    <source>
        <dbReference type="PROSITE-ProRule" id="PRU00339"/>
    </source>
</evidence>
<evidence type="ECO:0000313" key="4">
    <source>
        <dbReference type="Proteomes" id="UP000183954"/>
    </source>
</evidence>
<name>A0A1M5QX18_9FIRM</name>
<evidence type="ECO:0000256" key="2">
    <source>
        <dbReference type="SAM" id="Phobius"/>
    </source>
</evidence>
<dbReference type="AlphaFoldDB" id="A0A1M5QX18"/>
<dbReference type="InterPro" id="IPR019734">
    <property type="entry name" value="TPR_rpt"/>
</dbReference>
<dbReference type="SUPFAM" id="SSF48452">
    <property type="entry name" value="TPR-like"/>
    <property type="match status" value="1"/>
</dbReference>
<sequence>MNKKSQRIFAGILAVLVSIAMVGSAFIGYFLDSDTPLPNTGAYSAANAKAEYQAQKLRIDAMVEQAKKDPENVPLQTALGNEYYNAGMSAQTVAPTEIQENFKKAVEAYQKVLKTNKDPNIIVDMATSAFYSGDYDLAEKSYNEALVIKPDFINALFNYGIFLSQAKRDWAGAINQWQKALPLTQNSSEKETIEELIRQAQSQLNANQTTDGVSNPILKNGE</sequence>
<proteinExistence type="predicted"/>
<dbReference type="RefSeq" id="WP_073027413.1">
    <property type="nucleotide sequence ID" value="NZ_FQXJ01000003.1"/>
</dbReference>
<dbReference type="STRING" id="1121420.SAMN02746098_00378"/>
<feature type="repeat" description="TPR" evidence="1">
    <location>
        <begin position="119"/>
        <end position="152"/>
    </location>
</feature>
<reference evidence="4" key="1">
    <citation type="submission" date="2016-11" db="EMBL/GenBank/DDBJ databases">
        <authorList>
            <person name="Varghese N."/>
            <person name="Submissions S."/>
        </authorList>
    </citation>
    <scope>NUCLEOTIDE SEQUENCE [LARGE SCALE GENOMIC DNA]</scope>
    <source>
        <strain evidence="4">DSM 15449</strain>
    </source>
</reference>
<dbReference type="PROSITE" id="PS50005">
    <property type="entry name" value="TPR"/>
    <property type="match status" value="1"/>
</dbReference>
<keyword evidence="2" id="KW-1133">Transmembrane helix</keyword>
<dbReference type="OrthoDB" id="1723294at2"/>
<evidence type="ECO:0000313" key="3">
    <source>
        <dbReference type="EMBL" id="SHH18103.1"/>
    </source>
</evidence>
<gene>
    <name evidence="3" type="ORF">SAMN02746098_00378</name>
</gene>
<keyword evidence="2" id="KW-0472">Membrane</keyword>
<dbReference type="Proteomes" id="UP000183954">
    <property type="component" value="Unassembled WGS sequence"/>
</dbReference>